<dbReference type="GeneID" id="16995301"/>
<dbReference type="STRING" id="280699.M1VJ04"/>
<evidence type="ECO:0000313" key="3">
    <source>
        <dbReference type="EMBL" id="BAM81198.1"/>
    </source>
</evidence>
<dbReference type="Proteomes" id="UP000007014">
    <property type="component" value="Chromosome 14"/>
</dbReference>
<evidence type="ECO:0000256" key="1">
    <source>
        <dbReference type="SAM" id="MobiDB-lite"/>
    </source>
</evidence>
<dbReference type="Pfam" id="PF00620">
    <property type="entry name" value="RhoGAP"/>
    <property type="match status" value="1"/>
</dbReference>
<dbReference type="InterPro" id="IPR008936">
    <property type="entry name" value="Rho_GTPase_activation_prot"/>
</dbReference>
<dbReference type="RefSeq" id="XP_005537234.1">
    <property type="nucleotide sequence ID" value="XM_005537177.1"/>
</dbReference>
<dbReference type="Gramene" id="CMN066CT">
    <property type="protein sequence ID" value="CMN066CT"/>
    <property type="gene ID" value="CMN066C"/>
</dbReference>
<dbReference type="SUPFAM" id="SSF48350">
    <property type="entry name" value="GTPase activation domain, GAP"/>
    <property type="match status" value="1"/>
</dbReference>
<dbReference type="Gene3D" id="1.10.555.10">
    <property type="entry name" value="Rho GTPase activation protein"/>
    <property type="match status" value="1"/>
</dbReference>
<protein>
    <recommendedName>
        <fullName evidence="2">Rho-GAP domain-containing protein</fullName>
    </recommendedName>
</protein>
<name>M1VJ04_CYAM1</name>
<feature type="region of interest" description="Disordered" evidence="1">
    <location>
        <begin position="177"/>
        <end position="198"/>
    </location>
</feature>
<dbReference type="SMART" id="SM00324">
    <property type="entry name" value="RhoGAP"/>
    <property type="match status" value="1"/>
</dbReference>
<feature type="compositionally biased region" description="Low complexity" evidence="1">
    <location>
        <begin position="187"/>
        <end position="197"/>
    </location>
</feature>
<accession>M1VJ04</accession>
<dbReference type="PANTHER" id="PTHR45808">
    <property type="entry name" value="RHO GTPASE-ACTIVATING PROTEIN 68F"/>
    <property type="match status" value="1"/>
</dbReference>
<dbReference type="CDD" id="cd00159">
    <property type="entry name" value="RhoGAP"/>
    <property type="match status" value="1"/>
</dbReference>
<evidence type="ECO:0000259" key="2">
    <source>
        <dbReference type="PROSITE" id="PS50238"/>
    </source>
</evidence>
<dbReference type="KEGG" id="cme:CYME_CMN066C"/>
<dbReference type="GO" id="GO:0007165">
    <property type="term" value="P:signal transduction"/>
    <property type="evidence" value="ECO:0007669"/>
    <property type="project" value="InterPro"/>
</dbReference>
<sequence>MLPDTVVPAEIRRETSCTCDAEAFNATTRDMSAVSQVPEVLATALPVAGSAVAGVAATPDSLTQSDHQVIPGSTLPVTSSTTAGRFQNIEDGTEPTASASSALRVTLIGRDSLRPEGKGPGQGGPPVRTEVANRVKVLLFKQLQNGIHPGGGHKSAASHTERLVVNEPEAPHGCFCRRSSSAHRTPKPAVSAPASASQVDDESAPIAACVLFGTDPQQPWNRSAVHRIRLCVRHLRECRGCETPGILGASGSAGEVERLRLQTAHSGSLPTQADPHSIAGLLKDTLRRTRPALLSSDGYQCFLEMARKSGPGTSWDEAINIFRLWQRISASQPHSYCRDVLVEILLLLNEVSRLNDINKMTSRNLAVVMAPCLCDWDPLRPNALEQLHVMTDMVQYLIERAKFVADMEGHPGTGHERINLAPVSCAYHSSAESLNAATVKPPCYA</sequence>
<organism evidence="3 4">
    <name type="scientific">Cyanidioschyzon merolae (strain NIES-3377 / 10D)</name>
    <name type="common">Unicellular red alga</name>
    <dbReference type="NCBI Taxonomy" id="280699"/>
    <lineage>
        <taxon>Eukaryota</taxon>
        <taxon>Rhodophyta</taxon>
        <taxon>Bangiophyceae</taxon>
        <taxon>Cyanidiales</taxon>
        <taxon>Cyanidiaceae</taxon>
        <taxon>Cyanidioschyzon</taxon>
    </lineage>
</organism>
<dbReference type="AlphaFoldDB" id="M1VJ04"/>
<evidence type="ECO:0000313" key="4">
    <source>
        <dbReference type="Proteomes" id="UP000007014"/>
    </source>
</evidence>
<feature type="domain" description="Rho-GAP" evidence="2">
    <location>
        <begin position="204"/>
        <end position="405"/>
    </location>
</feature>
<keyword evidence="4" id="KW-1185">Reference proteome</keyword>
<feature type="region of interest" description="Disordered" evidence="1">
    <location>
        <begin position="63"/>
        <end position="82"/>
    </location>
</feature>
<reference evidence="3 4" key="1">
    <citation type="journal article" date="2004" name="Nature">
        <title>Genome sequence of the ultrasmall unicellular red alga Cyanidioschyzon merolae 10D.</title>
        <authorList>
            <person name="Matsuzaki M."/>
            <person name="Misumi O."/>
            <person name="Shin-i T."/>
            <person name="Maruyama S."/>
            <person name="Takahara M."/>
            <person name="Miyagishima S."/>
            <person name="Mori T."/>
            <person name="Nishida K."/>
            <person name="Yagisawa F."/>
            <person name="Nishida K."/>
            <person name="Yoshida Y."/>
            <person name="Nishimura Y."/>
            <person name="Nakao S."/>
            <person name="Kobayashi T."/>
            <person name="Momoyama Y."/>
            <person name="Higashiyama T."/>
            <person name="Minoda A."/>
            <person name="Sano M."/>
            <person name="Nomoto H."/>
            <person name="Oishi K."/>
            <person name="Hayashi H."/>
            <person name="Ohta F."/>
            <person name="Nishizaka S."/>
            <person name="Haga S."/>
            <person name="Miura S."/>
            <person name="Morishita T."/>
            <person name="Kabeya Y."/>
            <person name="Terasawa K."/>
            <person name="Suzuki Y."/>
            <person name="Ishii Y."/>
            <person name="Asakawa S."/>
            <person name="Takano H."/>
            <person name="Ohta N."/>
            <person name="Kuroiwa H."/>
            <person name="Tanaka K."/>
            <person name="Shimizu N."/>
            <person name="Sugano S."/>
            <person name="Sato N."/>
            <person name="Nozaki H."/>
            <person name="Ogasawara N."/>
            <person name="Kohara Y."/>
            <person name="Kuroiwa T."/>
        </authorList>
    </citation>
    <scope>NUCLEOTIDE SEQUENCE [LARGE SCALE GENOMIC DNA]</scope>
    <source>
        <strain evidence="3 4">10D</strain>
    </source>
</reference>
<reference evidence="3 4" key="2">
    <citation type="journal article" date="2007" name="BMC Biol.">
        <title>A 100%-complete sequence reveals unusually simple genomic features in the hot-spring red alga Cyanidioschyzon merolae.</title>
        <authorList>
            <person name="Nozaki H."/>
            <person name="Takano H."/>
            <person name="Misumi O."/>
            <person name="Terasawa K."/>
            <person name="Matsuzaki M."/>
            <person name="Maruyama S."/>
            <person name="Nishida K."/>
            <person name="Yagisawa F."/>
            <person name="Yoshida Y."/>
            <person name="Fujiwara T."/>
            <person name="Takio S."/>
            <person name="Tamura K."/>
            <person name="Chung S.J."/>
            <person name="Nakamura S."/>
            <person name="Kuroiwa H."/>
            <person name="Tanaka K."/>
            <person name="Sato N."/>
            <person name="Kuroiwa T."/>
        </authorList>
    </citation>
    <scope>NUCLEOTIDE SEQUENCE [LARGE SCALE GENOMIC DNA]</scope>
    <source>
        <strain evidence="3 4">10D</strain>
    </source>
</reference>
<dbReference type="PROSITE" id="PS50238">
    <property type="entry name" value="RHOGAP"/>
    <property type="match status" value="1"/>
</dbReference>
<proteinExistence type="predicted"/>
<dbReference type="OrthoDB" id="185175at2759"/>
<gene>
    <name evidence="3" type="ORF">CYME_CMN066C</name>
</gene>
<dbReference type="InterPro" id="IPR000198">
    <property type="entry name" value="RhoGAP_dom"/>
</dbReference>
<dbReference type="HOGENOM" id="CLU_615905_0_0_1"/>
<dbReference type="EMBL" id="AP006496">
    <property type="protein sequence ID" value="BAM81198.1"/>
    <property type="molecule type" value="Genomic_DNA"/>
</dbReference>